<dbReference type="PROSITE" id="PS51833">
    <property type="entry name" value="HDOD"/>
    <property type="match status" value="1"/>
</dbReference>
<feature type="domain" description="Response regulatory" evidence="3">
    <location>
        <begin position="4"/>
        <end position="119"/>
    </location>
</feature>
<dbReference type="InterPro" id="IPR013976">
    <property type="entry name" value="HDOD"/>
</dbReference>
<evidence type="ECO:0000256" key="2">
    <source>
        <dbReference type="SAM" id="MobiDB-lite"/>
    </source>
</evidence>
<dbReference type="Gene3D" id="1.10.3210.10">
    <property type="entry name" value="Hypothetical protein af1432"/>
    <property type="match status" value="1"/>
</dbReference>
<comment type="caution">
    <text evidence="5">The sequence shown here is derived from an EMBL/GenBank/DDBJ whole genome shotgun (WGS) entry which is preliminary data.</text>
</comment>
<protein>
    <submittedName>
        <fullName evidence="5">HDOD domain-containing protein</fullName>
    </submittedName>
</protein>
<reference evidence="5 6" key="1">
    <citation type="submission" date="2020-07" db="EMBL/GenBank/DDBJ databases">
        <authorList>
            <person name="Feng X."/>
        </authorList>
    </citation>
    <scope>NUCLEOTIDE SEQUENCE [LARGE SCALE GENOMIC DNA]</scope>
    <source>
        <strain evidence="5 6">JCM23202</strain>
    </source>
</reference>
<dbReference type="InterPro" id="IPR052340">
    <property type="entry name" value="RNase_Y/CdgJ"/>
</dbReference>
<name>A0A7X1EA66_9BACT</name>
<dbReference type="NCBIfam" id="TIGR00277">
    <property type="entry name" value="HDIG"/>
    <property type="match status" value="1"/>
</dbReference>
<feature type="region of interest" description="Disordered" evidence="2">
    <location>
        <begin position="552"/>
        <end position="571"/>
    </location>
</feature>
<dbReference type="SMART" id="SM00471">
    <property type="entry name" value="HDc"/>
    <property type="match status" value="1"/>
</dbReference>
<proteinExistence type="predicted"/>
<dbReference type="RefSeq" id="WP_185660344.1">
    <property type="nucleotide sequence ID" value="NZ_CAWPOO010000012.1"/>
</dbReference>
<keyword evidence="6" id="KW-1185">Reference proteome</keyword>
<dbReference type="Pfam" id="PF08668">
    <property type="entry name" value="HDOD"/>
    <property type="match status" value="1"/>
</dbReference>
<dbReference type="GO" id="GO:0000160">
    <property type="term" value="P:phosphorelay signal transduction system"/>
    <property type="evidence" value="ECO:0007669"/>
    <property type="project" value="InterPro"/>
</dbReference>
<dbReference type="CDD" id="cd00077">
    <property type="entry name" value="HDc"/>
    <property type="match status" value="1"/>
</dbReference>
<dbReference type="InterPro" id="IPR006675">
    <property type="entry name" value="HDIG_dom"/>
</dbReference>
<dbReference type="SUPFAM" id="SSF109604">
    <property type="entry name" value="HD-domain/PDEase-like"/>
    <property type="match status" value="1"/>
</dbReference>
<sequence length="630" mass="68962">MTTRILIIDPCEDTLKYYREVLEPKSSQWTLDCTGDSTEGIELAKRNTPDVVIVALSIDDDHGPDLLRSLDKIAPDAQPFISATETEKTKLESTLGSKFHFLPNPCHADKLITEINRCIAIETWLGNPRIKELISKMGEFPSLPSIYLKVVSALNSKNASAELIADCISGDLAISAKVLQTVNSSYYGFDQKVSNISEAVSILGLESVKNLVLGIEVFNKLGRSRHHKAITDQLWHHSMSVATAARRISQFETNDSDMAEEAYTAGLMHDIGKLVHLNAEPEKFQDAIKMANEESIPLHEAEEELLGCTHAETGAYILARWSMPTNLTEAVALHHQPVNSFGKSFSALAAVHVANAIVHHRQNAEHPSSTPNEEFIIEIGKSDSWQDWVDTSTGKTSKKPQVKEAKEVEAKEPTQEPASPKLAVKKSEPTSEPSPAPAASTQSEPKVEEKQNKKSLMPLVALAACIALAATGITLMNTVPTEEPSESLSLAEEAPTSSLASAIEQAKEMSGITETEEALQEIFDDQELAATPEPAEEELLVHEEADASDLVAEKEENELPKPKLPEPEPEQVFPEVVLGGIFYSEKRPLASVNGKIVKTGDTISGVKIVRIEKARVTVQYESEQRSYKLN</sequence>
<dbReference type="PROSITE" id="PS50110">
    <property type="entry name" value="RESPONSE_REGULATORY"/>
    <property type="match status" value="1"/>
</dbReference>
<dbReference type="Proteomes" id="UP000526501">
    <property type="component" value="Unassembled WGS sequence"/>
</dbReference>
<organism evidence="5 6">
    <name type="scientific">Pelagicoccus albus</name>
    <dbReference type="NCBI Taxonomy" id="415222"/>
    <lineage>
        <taxon>Bacteria</taxon>
        <taxon>Pseudomonadati</taxon>
        <taxon>Verrucomicrobiota</taxon>
        <taxon>Opitutia</taxon>
        <taxon>Puniceicoccales</taxon>
        <taxon>Pelagicoccaceae</taxon>
        <taxon>Pelagicoccus</taxon>
    </lineage>
</organism>
<dbReference type="CDD" id="cd00156">
    <property type="entry name" value="REC"/>
    <property type="match status" value="1"/>
</dbReference>
<gene>
    <name evidence="5" type="ORF">H5P27_10500</name>
</gene>
<feature type="compositionally biased region" description="Basic and acidic residues" evidence="2">
    <location>
        <begin position="552"/>
        <end position="566"/>
    </location>
</feature>
<feature type="compositionally biased region" description="Low complexity" evidence="2">
    <location>
        <begin position="430"/>
        <end position="444"/>
    </location>
</feature>
<evidence type="ECO:0000313" key="5">
    <source>
        <dbReference type="EMBL" id="MBC2606472.1"/>
    </source>
</evidence>
<dbReference type="InterPro" id="IPR003607">
    <property type="entry name" value="HD/PDEase_dom"/>
</dbReference>
<dbReference type="InterPro" id="IPR011006">
    <property type="entry name" value="CheY-like_superfamily"/>
</dbReference>
<dbReference type="PANTHER" id="PTHR33525:SF3">
    <property type="entry name" value="RIBONUCLEASE Y"/>
    <property type="match status" value="1"/>
</dbReference>
<dbReference type="PANTHER" id="PTHR33525">
    <property type="match status" value="1"/>
</dbReference>
<dbReference type="AlphaFoldDB" id="A0A7X1EA66"/>
<dbReference type="Pfam" id="PF00072">
    <property type="entry name" value="Response_reg"/>
    <property type="match status" value="1"/>
</dbReference>
<evidence type="ECO:0000313" key="6">
    <source>
        <dbReference type="Proteomes" id="UP000526501"/>
    </source>
</evidence>
<dbReference type="InterPro" id="IPR001789">
    <property type="entry name" value="Sig_transdc_resp-reg_receiver"/>
</dbReference>
<evidence type="ECO:0000256" key="1">
    <source>
        <dbReference type="PROSITE-ProRule" id="PRU00169"/>
    </source>
</evidence>
<dbReference type="Gene3D" id="3.40.50.2300">
    <property type="match status" value="1"/>
</dbReference>
<feature type="compositionally biased region" description="Basic and acidic residues" evidence="2">
    <location>
        <begin position="401"/>
        <end position="414"/>
    </location>
</feature>
<evidence type="ECO:0000259" key="4">
    <source>
        <dbReference type="PROSITE" id="PS51833"/>
    </source>
</evidence>
<evidence type="ECO:0000259" key="3">
    <source>
        <dbReference type="PROSITE" id="PS50110"/>
    </source>
</evidence>
<comment type="caution">
    <text evidence="1">Lacks conserved residue(s) required for the propagation of feature annotation.</text>
</comment>
<dbReference type="SUPFAM" id="SSF52172">
    <property type="entry name" value="CheY-like"/>
    <property type="match status" value="1"/>
</dbReference>
<dbReference type="EMBL" id="JACHVC010000012">
    <property type="protein sequence ID" value="MBC2606472.1"/>
    <property type="molecule type" value="Genomic_DNA"/>
</dbReference>
<feature type="region of interest" description="Disordered" evidence="2">
    <location>
        <begin position="387"/>
        <end position="452"/>
    </location>
</feature>
<accession>A0A7X1EA66</accession>
<feature type="domain" description="HDOD" evidence="4">
    <location>
        <begin position="140"/>
        <end position="337"/>
    </location>
</feature>